<evidence type="ECO:0000313" key="7">
    <source>
        <dbReference type="Proteomes" id="UP001589700"/>
    </source>
</evidence>
<protein>
    <submittedName>
        <fullName evidence="6">TetR/AcrR family transcriptional regulator</fullName>
    </submittedName>
</protein>
<evidence type="ECO:0000313" key="6">
    <source>
        <dbReference type="EMBL" id="MFB9259370.1"/>
    </source>
</evidence>
<dbReference type="RefSeq" id="WP_182631624.1">
    <property type="nucleotide sequence ID" value="NZ_JAALDM010000067.1"/>
</dbReference>
<dbReference type="InterPro" id="IPR041490">
    <property type="entry name" value="KstR2_TetR_C"/>
</dbReference>
<dbReference type="PANTHER" id="PTHR30055">
    <property type="entry name" value="HTH-TYPE TRANSCRIPTIONAL REGULATOR RUTR"/>
    <property type="match status" value="1"/>
</dbReference>
<feature type="domain" description="HTH tetR-type" evidence="5">
    <location>
        <begin position="13"/>
        <end position="73"/>
    </location>
</feature>
<keyword evidence="1" id="KW-0805">Transcription regulation</keyword>
<evidence type="ECO:0000256" key="3">
    <source>
        <dbReference type="ARBA" id="ARBA00023163"/>
    </source>
</evidence>
<proteinExistence type="predicted"/>
<evidence type="ECO:0000256" key="2">
    <source>
        <dbReference type="ARBA" id="ARBA00023125"/>
    </source>
</evidence>
<dbReference type="InterPro" id="IPR009057">
    <property type="entry name" value="Homeodomain-like_sf"/>
</dbReference>
<dbReference type="InterPro" id="IPR001647">
    <property type="entry name" value="HTH_TetR"/>
</dbReference>
<keyword evidence="2 4" id="KW-0238">DNA-binding</keyword>
<evidence type="ECO:0000256" key="1">
    <source>
        <dbReference type="ARBA" id="ARBA00023015"/>
    </source>
</evidence>
<dbReference type="PRINTS" id="PR00455">
    <property type="entry name" value="HTHTETR"/>
</dbReference>
<reference evidence="6 7" key="1">
    <citation type="submission" date="2024-09" db="EMBL/GenBank/DDBJ databases">
        <authorList>
            <person name="Sun Q."/>
            <person name="Mori K."/>
        </authorList>
    </citation>
    <scope>NUCLEOTIDE SEQUENCE [LARGE SCALE GENOMIC DNA]</scope>
    <source>
        <strain evidence="6 7">CCM 7659</strain>
    </source>
</reference>
<keyword evidence="7" id="KW-1185">Reference proteome</keyword>
<evidence type="ECO:0000256" key="4">
    <source>
        <dbReference type="PROSITE-ProRule" id="PRU00335"/>
    </source>
</evidence>
<dbReference type="Gene3D" id="1.10.357.10">
    <property type="entry name" value="Tetracycline Repressor, domain 2"/>
    <property type="match status" value="1"/>
</dbReference>
<dbReference type="InterPro" id="IPR050109">
    <property type="entry name" value="HTH-type_TetR-like_transc_reg"/>
</dbReference>
<dbReference type="Pfam" id="PF00440">
    <property type="entry name" value="TetR_N"/>
    <property type="match status" value="1"/>
</dbReference>
<sequence>MTETFGVDEAAHDAARTAILDAAAHVFHSQGFNGTTIDDIARKIGATKGRVYYYFRSKFDIYLSVYEYGMRLVREAVEPHVDGPGSARDRLTAMSIAHAVNLMTNLSYHDTIHQGIHRRSALALKDRQTDQLAELNKIRESYEVMFRQVVEEGMADGSLLPEDPKLVARALLSSLNSIDSWFRTRPDQPLAEVEGLAARVTGLYIGGLAAR</sequence>
<feature type="DNA-binding region" description="H-T-H motif" evidence="4">
    <location>
        <begin position="36"/>
        <end position="55"/>
    </location>
</feature>
<gene>
    <name evidence="6" type="ORF">ACFFVD_06095</name>
</gene>
<accession>A0ABV5JR42</accession>
<organism evidence="6 7">
    <name type="scientific">Dietzia aerolata</name>
    <dbReference type="NCBI Taxonomy" id="595984"/>
    <lineage>
        <taxon>Bacteria</taxon>
        <taxon>Bacillati</taxon>
        <taxon>Actinomycetota</taxon>
        <taxon>Actinomycetes</taxon>
        <taxon>Mycobacteriales</taxon>
        <taxon>Dietziaceae</taxon>
        <taxon>Dietzia</taxon>
    </lineage>
</organism>
<dbReference type="Gene3D" id="1.10.10.60">
    <property type="entry name" value="Homeodomain-like"/>
    <property type="match status" value="1"/>
</dbReference>
<dbReference type="InterPro" id="IPR036271">
    <property type="entry name" value="Tet_transcr_reg_TetR-rel_C_sf"/>
</dbReference>
<dbReference type="EMBL" id="JBHMDY010000004">
    <property type="protein sequence ID" value="MFB9259370.1"/>
    <property type="molecule type" value="Genomic_DNA"/>
</dbReference>
<dbReference type="SUPFAM" id="SSF48498">
    <property type="entry name" value="Tetracyclin repressor-like, C-terminal domain"/>
    <property type="match status" value="1"/>
</dbReference>
<dbReference type="PANTHER" id="PTHR30055:SF234">
    <property type="entry name" value="HTH-TYPE TRANSCRIPTIONAL REGULATOR BETI"/>
    <property type="match status" value="1"/>
</dbReference>
<evidence type="ECO:0000259" key="5">
    <source>
        <dbReference type="PROSITE" id="PS50977"/>
    </source>
</evidence>
<comment type="caution">
    <text evidence="6">The sequence shown here is derived from an EMBL/GenBank/DDBJ whole genome shotgun (WGS) entry which is preliminary data.</text>
</comment>
<dbReference type="InterPro" id="IPR023772">
    <property type="entry name" value="DNA-bd_HTH_TetR-type_CS"/>
</dbReference>
<dbReference type="PROSITE" id="PS01081">
    <property type="entry name" value="HTH_TETR_1"/>
    <property type="match status" value="1"/>
</dbReference>
<dbReference type="Pfam" id="PF17932">
    <property type="entry name" value="TetR_C_24"/>
    <property type="match status" value="1"/>
</dbReference>
<dbReference type="SUPFAM" id="SSF46689">
    <property type="entry name" value="Homeodomain-like"/>
    <property type="match status" value="1"/>
</dbReference>
<dbReference type="PROSITE" id="PS50977">
    <property type="entry name" value="HTH_TETR_2"/>
    <property type="match status" value="1"/>
</dbReference>
<dbReference type="Proteomes" id="UP001589700">
    <property type="component" value="Unassembled WGS sequence"/>
</dbReference>
<name>A0ABV5JR42_9ACTN</name>
<keyword evidence="3" id="KW-0804">Transcription</keyword>